<feature type="compositionally biased region" description="Low complexity" evidence="1">
    <location>
        <begin position="99"/>
        <end position="111"/>
    </location>
</feature>
<evidence type="ECO:0000256" key="1">
    <source>
        <dbReference type="SAM" id="MobiDB-lite"/>
    </source>
</evidence>
<protein>
    <submittedName>
        <fullName evidence="3">Uncharacterized protein</fullName>
    </submittedName>
</protein>
<organism evidence="3 4">
    <name type="scientific">Streptomyces candidus</name>
    <dbReference type="NCBI Taxonomy" id="67283"/>
    <lineage>
        <taxon>Bacteria</taxon>
        <taxon>Bacillati</taxon>
        <taxon>Actinomycetota</taxon>
        <taxon>Actinomycetes</taxon>
        <taxon>Kitasatosporales</taxon>
        <taxon>Streptomycetaceae</taxon>
        <taxon>Streptomyces</taxon>
    </lineage>
</organism>
<sequence length="129" mass="12649">MVWRDFLGGKGVRDVRGVRRAALGALGLVLGAVWWWAVLRLVLVPGRAGLVEGAVAAGGWGLSLLPVHVAARGPTGRGAAAGGGRGAGLAGGGAGVSGAGARRPVAGASPGVCTGAPRRRRWGKGSGRS</sequence>
<comment type="caution">
    <text evidence="3">The sequence shown here is derived from an EMBL/GenBank/DDBJ whole genome shotgun (WGS) entry which is preliminary data.</text>
</comment>
<evidence type="ECO:0000256" key="2">
    <source>
        <dbReference type="SAM" id="Phobius"/>
    </source>
</evidence>
<keyword evidence="2" id="KW-1133">Transmembrane helix</keyword>
<dbReference type="EMBL" id="JACHEM010000002">
    <property type="protein sequence ID" value="MBB6434185.1"/>
    <property type="molecule type" value="Genomic_DNA"/>
</dbReference>
<dbReference type="AlphaFoldDB" id="A0A7X0HAM5"/>
<name>A0A7X0HAM5_9ACTN</name>
<keyword evidence="2" id="KW-0812">Transmembrane</keyword>
<gene>
    <name evidence="3" type="ORF">HNQ79_000633</name>
</gene>
<feature type="transmembrane region" description="Helical" evidence="2">
    <location>
        <begin position="49"/>
        <end position="67"/>
    </location>
</feature>
<dbReference type="Proteomes" id="UP000540423">
    <property type="component" value="Unassembled WGS sequence"/>
</dbReference>
<accession>A0A7X0HAM5</accession>
<feature type="transmembrane region" description="Helical" evidence="2">
    <location>
        <begin position="21"/>
        <end position="43"/>
    </location>
</feature>
<reference evidence="3 4" key="1">
    <citation type="submission" date="2020-08" db="EMBL/GenBank/DDBJ databases">
        <title>Genomic Encyclopedia of Type Strains, Phase IV (KMG-IV): sequencing the most valuable type-strain genomes for metagenomic binning, comparative biology and taxonomic classification.</title>
        <authorList>
            <person name="Goeker M."/>
        </authorList>
    </citation>
    <scope>NUCLEOTIDE SEQUENCE [LARGE SCALE GENOMIC DNA]</scope>
    <source>
        <strain evidence="3 4">DSM 40141</strain>
    </source>
</reference>
<keyword evidence="4" id="KW-1185">Reference proteome</keyword>
<evidence type="ECO:0000313" key="4">
    <source>
        <dbReference type="Proteomes" id="UP000540423"/>
    </source>
</evidence>
<keyword evidence="2" id="KW-0472">Membrane</keyword>
<proteinExistence type="predicted"/>
<evidence type="ECO:0000313" key="3">
    <source>
        <dbReference type="EMBL" id="MBB6434185.1"/>
    </source>
</evidence>
<feature type="region of interest" description="Disordered" evidence="1">
    <location>
        <begin position="97"/>
        <end position="129"/>
    </location>
</feature>